<keyword evidence="3 5" id="KW-0067">ATP-binding</keyword>
<name>A0A2N5IXK0_9BIFI</name>
<protein>
    <submittedName>
        <fullName evidence="5">Lipoprotein-releasing system ATP-binding protein LolD</fullName>
    </submittedName>
</protein>
<keyword evidence="6" id="KW-1185">Reference proteome</keyword>
<evidence type="ECO:0000313" key="5">
    <source>
        <dbReference type="EMBL" id="PLS26691.1"/>
    </source>
</evidence>
<dbReference type="SUPFAM" id="SSF52540">
    <property type="entry name" value="P-loop containing nucleoside triphosphate hydrolases"/>
    <property type="match status" value="1"/>
</dbReference>
<dbReference type="OrthoDB" id="3242895at2"/>
<dbReference type="PROSITE" id="PS00211">
    <property type="entry name" value="ABC_TRANSPORTER_1"/>
    <property type="match status" value="1"/>
</dbReference>
<dbReference type="InterPro" id="IPR003593">
    <property type="entry name" value="AAA+_ATPase"/>
</dbReference>
<evidence type="ECO:0000256" key="3">
    <source>
        <dbReference type="ARBA" id="ARBA00022840"/>
    </source>
</evidence>
<dbReference type="InterPro" id="IPR015854">
    <property type="entry name" value="ABC_transpr_LolD-like"/>
</dbReference>
<dbReference type="InterPro" id="IPR017911">
    <property type="entry name" value="MacB-like_ATP-bd"/>
</dbReference>
<dbReference type="CDD" id="cd03255">
    <property type="entry name" value="ABC_MJ0796_LolCDE_FtsE"/>
    <property type="match status" value="1"/>
</dbReference>
<dbReference type="GO" id="GO:0022857">
    <property type="term" value="F:transmembrane transporter activity"/>
    <property type="evidence" value="ECO:0007669"/>
    <property type="project" value="TreeGrafter"/>
</dbReference>
<dbReference type="EMBL" id="NMYC01000005">
    <property type="protein sequence ID" value="PLS26691.1"/>
    <property type="molecule type" value="Genomic_DNA"/>
</dbReference>
<comment type="caution">
    <text evidence="5">The sequence shown here is derived from an EMBL/GenBank/DDBJ whole genome shotgun (WGS) entry which is preliminary data.</text>
</comment>
<evidence type="ECO:0000313" key="6">
    <source>
        <dbReference type="Proteomes" id="UP000234935"/>
    </source>
</evidence>
<proteinExistence type="predicted"/>
<dbReference type="Proteomes" id="UP000234935">
    <property type="component" value="Unassembled WGS sequence"/>
</dbReference>
<evidence type="ECO:0000259" key="4">
    <source>
        <dbReference type="PROSITE" id="PS50893"/>
    </source>
</evidence>
<dbReference type="InterPro" id="IPR017871">
    <property type="entry name" value="ABC_transporter-like_CS"/>
</dbReference>
<dbReference type="GO" id="GO:0016887">
    <property type="term" value="F:ATP hydrolysis activity"/>
    <property type="evidence" value="ECO:0007669"/>
    <property type="project" value="InterPro"/>
</dbReference>
<keyword evidence="1" id="KW-0813">Transport</keyword>
<dbReference type="InterPro" id="IPR003439">
    <property type="entry name" value="ABC_transporter-like_ATP-bd"/>
</dbReference>
<keyword evidence="2" id="KW-0547">Nucleotide-binding</keyword>
<organism evidence="5 6">
    <name type="scientific">Bifidobacterium anseris</name>
    <dbReference type="NCBI Taxonomy" id="2020963"/>
    <lineage>
        <taxon>Bacteria</taxon>
        <taxon>Bacillati</taxon>
        <taxon>Actinomycetota</taxon>
        <taxon>Actinomycetes</taxon>
        <taxon>Bifidobacteriales</taxon>
        <taxon>Bifidobacteriaceae</taxon>
        <taxon>Bifidobacterium</taxon>
    </lineage>
</organism>
<evidence type="ECO:0000256" key="1">
    <source>
        <dbReference type="ARBA" id="ARBA00022448"/>
    </source>
</evidence>
<sequence>MNGTPNGNMERSDVLASLRGIERTFGITQALQEATFDVRAGDSIAITGPSGSGKSTLLSIMGLLDVPTAGTYTLCGHDVSHSSTSRRSRLRREHIGFVFQSFHLIEHSTVEENVLYGLSIRRQVGARARQLASAALERVGLRNKAANYPTDLSGGERQRVAIARAVAWTPTLLLCDEPTGNLDSHNSELVVDLLCRVVDERSALVIVTHDDDVACVCRRQLHVIDGVVREVRDERTRE</sequence>
<gene>
    <name evidence="5" type="ORF">CGZ88_1176</name>
</gene>
<dbReference type="RefSeq" id="WP_101671377.1">
    <property type="nucleotide sequence ID" value="NZ_NMYC01000005.1"/>
</dbReference>
<keyword evidence="5" id="KW-0449">Lipoprotein</keyword>
<reference evidence="5 6" key="1">
    <citation type="submission" date="2017-07" db="EMBL/GenBank/DDBJ databases">
        <title>Bifidobacterium novel species.</title>
        <authorList>
            <person name="Lugli G.A."/>
            <person name="Milani C."/>
            <person name="Duranti S."/>
            <person name="Mangifesta M."/>
        </authorList>
    </citation>
    <scope>NUCLEOTIDE SEQUENCE [LARGE SCALE GENOMIC DNA]</scope>
    <source>
        <strain evidence="6">Goo31D</strain>
    </source>
</reference>
<dbReference type="PANTHER" id="PTHR24220:SF648">
    <property type="entry name" value="ABC TRANSPORTER ATP-BINDING PROTEIN YTRE"/>
    <property type="match status" value="1"/>
</dbReference>
<dbReference type="Pfam" id="PF00005">
    <property type="entry name" value="ABC_tran"/>
    <property type="match status" value="1"/>
</dbReference>
<dbReference type="SMART" id="SM00382">
    <property type="entry name" value="AAA"/>
    <property type="match status" value="1"/>
</dbReference>
<dbReference type="PROSITE" id="PS50893">
    <property type="entry name" value="ABC_TRANSPORTER_2"/>
    <property type="match status" value="1"/>
</dbReference>
<accession>A0A2N5IXK0</accession>
<dbReference type="GO" id="GO:0005886">
    <property type="term" value="C:plasma membrane"/>
    <property type="evidence" value="ECO:0007669"/>
    <property type="project" value="TreeGrafter"/>
</dbReference>
<dbReference type="GO" id="GO:0005524">
    <property type="term" value="F:ATP binding"/>
    <property type="evidence" value="ECO:0007669"/>
    <property type="project" value="UniProtKB-KW"/>
</dbReference>
<dbReference type="InterPro" id="IPR027417">
    <property type="entry name" value="P-loop_NTPase"/>
</dbReference>
<feature type="domain" description="ABC transporter" evidence="4">
    <location>
        <begin position="16"/>
        <end position="238"/>
    </location>
</feature>
<evidence type="ECO:0000256" key="2">
    <source>
        <dbReference type="ARBA" id="ARBA00022741"/>
    </source>
</evidence>
<dbReference type="PANTHER" id="PTHR24220">
    <property type="entry name" value="IMPORT ATP-BINDING PROTEIN"/>
    <property type="match status" value="1"/>
</dbReference>
<dbReference type="AlphaFoldDB" id="A0A2N5IXK0"/>
<dbReference type="Gene3D" id="3.40.50.300">
    <property type="entry name" value="P-loop containing nucleotide triphosphate hydrolases"/>
    <property type="match status" value="1"/>
</dbReference>